<evidence type="ECO:0008006" key="9">
    <source>
        <dbReference type="Google" id="ProtNLM"/>
    </source>
</evidence>
<dbReference type="Gene3D" id="3.40.50.300">
    <property type="entry name" value="P-loop containing nucleotide triphosphate hydrolases"/>
    <property type="match status" value="1"/>
</dbReference>
<feature type="coiled-coil region" evidence="3">
    <location>
        <begin position="190"/>
        <end position="245"/>
    </location>
</feature>
<evidence type="ECO:0000259" key="5">
    <source>
        <dbReference type="Pfam" id="PF23092"/>
    </source>
</evidence>
<dbReference type="SUPFAM" id="SSF52540">
    <property type="entry name" value="P-loop containing nucleoside triphosphate hydrolases"/>
    <property type="match status" value="2"/>
</dbReference>
<feature type="region of interest" description="Disordered" evidence="4">
    <location>
        <begin position="27"/>
        <end position="154"/>
    </location>
</feature>
<evidence type="ECO:0000256" key="1">
    <source>
        <dbReference type="ARBA" id="ARBA00006255"/>
    </source>
</evidence>
<dbReference type="Pfam" id="PF25408">
    <property type="entry name" value="AAA_lid_NAV1"/>
    <property type="match status" value="1"/>
</dbReference>
<sequence>MDRPGGENELDKLRKTIEEFRAKAERNGMSCTQAGPGNVFVESKSANATPEMGYPSSDPGHWGTQSAYSAPALTQGRHYDTLSPNSTIGKRVSSGSLSSMSSHASHSSVSSASSGGSADSEQRHMKKKRWLPLKSAFSRGSKTSQSSDHHEFLDADDSGCLLSPTSSRREFHHNSSVSSFDGAPIDHQAYNEILQILQEKERKLTDVRLEALTSQHHLHQLQDQIAQMQHEMQLLRLENERLQACNGNYVQPTSVSAHKLSLDLPSISPFAISSELELDASPNSLKSFDTGVSGLDCCNLHRLVSPGSEDEGLQIRFLVTSPSPPSSPTQQRNPEDILIGSLPVSRKSSWEGLDRMVSDLFTEYCRCIDGDSRLGLTSSSIAFYKVGEQTRVPGSQPPDLLPCAYIVGNVDSVAISLRDATCGSVDLLAFKTLIPKDILLRYVNSVLQKKKIILHGPSGTGKSFLSYSLAYHFLSRDRKSIKKQGGLYVHDVKQKGKEDLKTYIKDLSQKYKNPVQGLTPPSVIIVENCQALKSFNETFAPLSELPQDAKSPYVIATMLQGKAHTDEESRKHFSWITCSNNSMHVRDYLSRCLRRSVVENEIKNNQTSEDEFQNMLRVITWLPLCWHHVNRCLEGQSAGDVTIGPRVFASCPTNFYASCSWFVQVWNHVIAPYVIAAIRRIRQSQSKKDGDDSNPKWTDPTQWVMESFPWNVSDMGCDHTLRLKHITSDELDCPPVPPRTDQPPSRNQIPKEPPRPNYPSHTMTMNNPNSIDTCVIGHTSSASVKRQNSKKCVKEIRDPPVPPMELMGIRDQGSTVWHRHNSPMASPTKTVIHAGVGSNIH</sequence>
<reference evidence="7 8" key="1">
    <citation type="submission" date="2024-02" db="EMBL/GenBank/DDBJ databases">
        <authorList>
            <person name="Daric V."/>
            <person name="Darras S."/>
        </authorList>
    </citation>
    <scope>NUCLEOTIDE SEQUENCE [LARGE SCALE GENOMIC DNA]</scope>
</reference>
<dbReference type="InterPro" id="IPR039041">
    <property type="entry name" value="Nav/unc-53"/>
</dbReference>
<proteinExistence type="inferred from homology"/>
<feature type="domain" description="CortBP2/NAV1-like AAA+ ATPase lid" evidence="6">
    <location>
        <begin position="606"/>
        <end position="713"/>
    </location>
</feature>
<organism evidence="7 8">
    <name type="scientific">Clavelina lepadiformis</name>
    <name type="common">Light-bulb sea squirt</name>
    <name type="synonym">Ascidia lepadiformis</name>
    <dbReference type="NCBI Taxonomy" id="159417"/>
    <lineage>
        <taxon>Eukaryota</taxon>
        <taxon>Metazoa</taxon>
        <taxon>Chordata</taxon>
        <taxon>Tunicata</taxon>
        <taxon>Ascidiacea</taxon>
        <taxon>Aplousobranchia</taxon>
        <taxon>Clavelinidae</taxon>
        <taxon>Clavelina</taxon>
    </lineage>
</organism>
<feature type="region of interest" description="Disordered" evidence="4">
    <location>
        <begin position="729"/>
        <end position="767"/>
    </location>
</feature>
<keyword evidence="2 3" id="KW-0175">Coiled coil</keyword>
<evidence type="ECO:0000313" key="7">
    <source>
        <dbReference type="EMBL" id="CAK8674788.1"/>
    </source>
</evidence>
<evidence type="ECO:0000256" key="3">
    <source>
        <dbReference type="SAM" id="Coils"/>
    </source>
</evidence>
<dbReference type="PANTHER" id="PTHR12784:SF28">
    <property type="entry name" value="PROTEIN SICKIE"/>
    <property type="match status" value="1"/>
</dbReference>
<feature type="domain" description="Neuron navigator 1-like ubiquitin-like" evidence="5">
    <location>
        <begin position="312"/>
        <end position="416"/>
    </location>
</feature>
<dbReference type="InterPro" id="IPR027417">
    <property type="entry name" value="P-loop_NTPase"/>
</dbReference>
<feature type="compositionally biased region" description="Low complexity" evidence="4">
    <location>
        <begin position="93"/>
        <end position="119"/>
    </location>
</feature>
<comment type="caution">
    <text evidence="7">The sequence shown here is derived from an EMBL/GenBank/DDBJ whole genome shotgun (WGS) entry which is preliminary data.</text>
</comment>
<name>A0ABP0F7R6_CLALP</name>
<evidence type="ECO:0000256" key="2">
    <source>
        <dbReference type="ARBA" id="ARBA00023054"/>
    </source>
</evidence>
<keyword evidence="8" id="KW-1185">Reference proteome</keyword>
<protein>
    <recommendedName>
        <fullName evidence="9">Neuron navigator 2</fullName>
    </recommendedName>
</protein>
<evidence type="ECO:0000259" key="6">
    <source>
        <dbReference type="Pfam" id="PF25408"/>
    </source>
</evidence>
<dbReference type="EMBL" id="CAWYQH010000013">
    <property type="protein sequence ID" value="CAK8674788.1"/>
    <property type="molecule type" value="Genomic_DNA"/>
</dbReference>
<dbReference type="InterPro" id="IPR057126">
    <property type="entry name" value="NAV1-like_ubiquitin-like"/>
</dbReference>
<dbReference type="PANTHER" id="PTHR12784">
    <property type="entry name" value="STEERIN"/>
    <property type="match status" value="1"/>
</dbReference>
<evidence type="ECO:0000313" key="8">
    <source>
        <dbReference type="Proteomes" id="UP001642483"/>
    </source>
</evidence>
<evidence type="ECO:0000256" key="4">
    <source>
        <dbReference type="SAM" id="MobiDB-lite"/>
    </source>
</evidence>
<dbReference type="Pfam" id="PF23092">
    <property type="entry name" value="Ubiquitin_6"/>
    <property type="match status" value="1"/>
</dbReference>
<gene>
    <name evidence="7" type="ORF">CVLEPA_LOCUS4452</name>
</gene>
<comment type="similarity">
    <text evidence="1">Belongs to the Nav/unc-53 family.</text>
</comment>
<dbReference type="InterPro" id="IPR057568">
    <property type="entry name" value="CortBP2_NAV1-like_AAA_lid"/>
</dbReference>
<accession>A0ABP0F7R6</accession>
<dbReference type="Proteomes" id="UP001642483">
    <property type="component" value="Unassembled WGS sequence"/>
</dbReference>